<keyword evidence="2" id="KW-1185">Reference proteome</keyword>
<evidence type="ECO:0000313" key="1">
    <source>
        <dbReference type="EMBL" id="GGD94937.1"/>
    </source>
</evidence>
<dbReference type="EMBL" id="BMKL01000001">
    <property type="protein sequence ID" value="GGD94937.1"/>
    <property type="molecule type" value="Genomic_DNA"/>
</dbReference>
<sequence length="190" mass="20542">MPGGHFTAGEYRGTFDRSLDRWSFGGAIARRGHSDFTIAGPQISSTIEARCAMREHALDLGLAEVTMQPMAYRCDFTAEGRPIPARFELQEVVGGGSAITRYERRGEIALGGEMVRFRSVDHIAGTSMPSLTPVGYVFEQNGREIGALELTGRPALMLSAPVDPGVARTVTIAAVSLATFWDPAIHDLDM</sequence>
<comment type="caution">
    <text evidence="1">The sequence shown here is derived from an EMBL/GenBank/DDBJ whole genome shotgun (WGS) entry which is preliminary data.</text>
</comment>
<gene>
    <name evidence="1" type="ORF">GCM10011515_13420</name>
</gene>
<organism evidence="1 2">
    <name type="scientific">Tsuneonella deserti</name>
    <dbReference type="NCBI Taxonomy" id="2035528"/>
    <lineage>
        <taxon>Bacteria</taxon>
        <taxon>Pseudomonadati</taxon>
        <taxon>Pseudomonadota</taxon>
        <taxon>Alphaproteobacteria</taxon>
        <taxon>Sphingomonadales</taxon>
        <taxon>Erythrobacteraceae</taxon>
        <taxon>Tsuneonella</taxon>
    </lineage>
</organism>
<proteinExistence type="predicted"/>
<dbReference type="Proteomes" id="UP000619041">
    <property type="component" value="Unassembled WGS sequence"/>
</dbReference>
<reference evidence="2" key="1">
    <citation type="journal article" date="2019" name="Int. J. Syst. Evol. Microbiol.">
        <title>The Global Catalogue of Microorganisms (GCM) 10K type strain sequencing project: providing services to taxonomists for standard genome sequencing and annotation.</title>
        <authorList>
            <consortium name="The Broad Institute Genomics Platform"/>
            <consortium name="The Broad Institute Genome Sequencing Center for Infectious Disease"/>
            <person name="Wu L."/>
            <person name="Ma J."/>
        </authorList>
    </citation>
    <scope>NUCLEOTIDE SEQUENCE [LARGE SCALE GENOMIC DNA]</scope>
    <source>
        <strain evidence="2">CGMCC 1.15959</strain>
    </source>
</reference>
<evidence type="ECO:0000313" key="2">
    <source>
        <dbReference type="Proteomes" id="UP000619041"/>
    </source>
</evidence>
<name>A0ABQ1S9I9_9SPHN</name>
<protein>
    <submittedName>
        <fullName evidence="1">Uncharacterized protein</fullName>
    </submittedName>
</protein>
<accession>A0ABQ1S9I9</accession>